<evidence type="ECO:0000313" key="3">
    <source>
        <dbReference type="Proteomes" id="UP001611383"/>
    </source>
</evidence>
<keyword evidence="1" id="KW-0732">Signal</keyword>
<name>A0ABY9X5T7_9BACT</name>
<feature type="chain" id="PRO_5046802199" evidence="1">
    <location>
        <begin position="24"/>
        <end position="169"/>
    </location>
</feature>
<keyword evidence="3" id="KW-1185">Reference proteome</keyword>
<reference evidence="2 3" key="1">
    <citation type="submission" date="2019-08" db="EMBL/GenBank/DDBJ databases">
        <title>Archangium and Cystobacter genomes.</title>
        <authorList>
            <person name="Chen I.-C.K."/>
            <person name="Wielgoss S."/>
        </authorList>
    </citation>
    <scope>NUCLEOTIDE SEQUENCE [LARGE SCALE GENOMIC DNA]</scope>
    <source>
        <strain evidence="2 3">Cbm 6</strain>
    </source>
</reference>
<evidence type="ECO:0000313" key="2">
    <source>
        <dbReference type="EMBL" id="WNG50757.1"/>
    </source>
</evidence>
<organism evidence="2 3">
    <name type="scientific">Archangium minus</name>
    <dbReference type="NCBI Taxonomy" id="83450"/>
    <lineage>
        <taxon>Bacteria</taxon>
        <taxon>Pseudomonadati</taxon>
        <taxon>Myxococcota</taxon>
        <taxon>Myxococcia</taxon>
        <taxon>Myxococcales</taxon>
        <taxon>Cystobacterineae</taxon>
        <taxon>Archangiaceae</taxon>
        <taxon>Archangium</taxon>
    </lineage>
</organism>
<dbReference type="EMBL" id="CP043494">
    <property type="protein sequence ID" value="WNG50757.1"/>
    <property type="molecule type" value="Genomic_DNA"/>
</dbReference>
<gene>
    <name evidence="2" type="ORF">F0U60_46485</name>
</gene>
<proteinExistence type="predicted"/>
<dbReference type="Proteomes" id="UP001611383">
    <property type="component" value="Chromosome"/>
</dbReference>
<dbReference type="RefSeq" id="WP_395810229.1">
    <property type="nucleotide sequence ID" value="NZ_CP043494.1"/>
</dbReference>
<feature type="signal peptide" evidence="1">
    <location>
        <begin position="1"/>
        <end position="23"/>
    </location>
</feature>
<protein>
    <submittedName>
        <fullName evidence="2">Uncharacterized protein</fullName>
    </submittedName>
</protein>
<evidence type="ECO:0000256" key="1">
    <source>
        <dbReference type="SAM" id="SignalP"/>
    </source>
</evidence>
<sequence>MKRLVPVLAALALMLGFAAPAQAVELVQVPLSSQLSSTVSTLQPQCSYCTVLSVTAFNVRSSGFISQNDAALAAFDWLDAQSYHHLYGDAGQTITQAQFKFALEGKNYEELKGAIQSYIGAYGNDYTVSVSSWNYMSAPDYYNFGDFYTLVFHTARKVVTVEVLFEHEY</sequence>
<accession>A0ABY9X5T7</accession>